<proteinExistence type="predicted"/>
<evidence type="ECO:0000313" key="3">
    <source>
        <dbReference type="Proteomes" id="UP000237466"/>
    </source>
</evidence>
<gene>
    <name evidence="2" type="ORF">CRN52_17985</name>
    <name evidence="1" type="ORF">I7730_21785</name>
</gene>
<comment type="caution">
    <text evidence="1">The sequence shown here is derived from an EMBL/GenBank/DDBJ whole genome shotgun (WGS) entry which is preliminary data.</text>
</comment>
<dbReference type="Gene3D" id="3.40.190.10">
    <property type="entry name" value="Periplasmic binding protein-like II"/>
    <property type="match status" value="1"/>
</dbReference>
<dbReference type="Proteomes" id="UP000237466">
    <property type="component" value="Unassembled WGS sequence"/>
</dbReference>
<organism evidence="1">
    <name type="scientific">Vibrio vulnificus</name>
    <dbReference type="NCBI Taxonomy" id="672"/>
    <lineage>
        <taxon>Bacteria</taxon>
        <taxon>Pseudomonadati</taxon>
        <taxon>Pseudomonadota</taxon>
        <taxon>Gammaproteobacteria</taxon>
        <taxon>Vibrionales</taxon>
        <taxon>Vibrionaceae</taxon>
        <taxon>Vibrio</taxon>
    </lineage>
</organism>
<name>A0A2S3S468_VIBVL</name>
<evidence type="ECO:0008006" key="4">
    <source>
        <dbReference type="Google" id="ProtNLM"/>
    </source>
</evidence>
<evidence type="ECO:0000313" key="1">
    <source>
        <dbReference type="EMBL" id="HAS8542427.1"/>
    </source>
</evidence>
<reference evidence="1" key="3">
    <citation type="submission" date="2019-01" db="EMBL/GenBank/DDBJ databases">
        <authorList>
            <consortium name="NCBI Pathogen Detection Project"/>
        </authorList>
    </citation>
    <scope>NUCLEOTIDE SEQUENCE</scope>
    <source>
        <strain evidence="1">BCW_3452</strain>
    </source>
</reference>
<dbReference type="RefSeq" id="WP_011079506.1">
    <property type="nucleotide sequence ID" value="NZ_JAENXT010000002.1"/>
</dbReference>
<dbReference type="Proteomes" id="UP000863257">
    <property type="component" value="Unassembled WGS sequence"/>
</dbReference>
<dbReference type="EMBL" id="DACRBY010000038">
    <property type="protein sequence ID" value="HAS8542427.1"/>
    <property type="molecule type" value="Genomic_DNA"/>
</dbReference>
<protein>
    <recommendedName>
        <fullName evidence="4">Phosphate ABC transporter substrate-binding protein</fullName>
    </recommendedName>
</protein>
<dbReference type="EMBL" id="PDGH01000124">
    <property type="protein sequence ID" value="POB44492.1"/>
    <property type="molecule type" value="Genomic_DNA"/>
</dbReference>
<dbReference type="AlphaFoldDB" id="A0A2S3S468"/>
<dbReference type="SUPFAM" id="SSF53850">
    <property type="entry name" value="Periplasmic binding protein-like II"/>
    <property type="match status" value="1"/>
</dbReference>
<sequence length="137" mass="15675">MKMRYLISLLASLVMMPVYGEIFVVVSHESAIHQMNESEVADVYLGRKRSFGRVDITQVFDRSDEVRARFFGKVANMRTSQINAYWAKLKFSGRMRAPDVIETDIELVEHLLANPNAIGYMQTSPPEELKVVATIYE</sequence>
<accession>A0A2S3S468</accession>
<reference evidence="1" key="2">
    <citation type="journal article" date="2018" name="Genome Biol.">
        <title>SKESA: strategic k-mer extension for scrupulous assemblies.</title>
        <authorList>
            <person name="Souvorov A."/>
            <person name="Agarwala R."/>
            <person name="Lipman D.J."/>
        </authorList>
    </citation>
    <scope>NUCLEOTIDE SEQUENCE</scope>
    <source>
        <strain evidence="1">BCW_3452</strain>
    </source>
</reference>
<reference evidence="2 3" key="1">
    <citation type="journal article" date="2018" name="Front. Microbiol.">
        <title>Phylogeny of Vibrio vulnificus from the Analysis of the Core-Genome: Implications for Intra-Species Taxonomy.</title>
        <authorList>
            <person name="Roig F.J."/>
            <person name="Gonzalez-Candelas F."/>
            <person name="Sanjuan E."/>
            <person name="Fouz B."/>
            <person name="Feil E.J."/>
            <person name="Llorens C."/>
            <person name="Baker-Austin C."/>
            <person name="Oliver J.D."/>
            <person name="Danin-Poleg Y."/>
            <person name="Gibas C.J."/>
            <person name="Kashi Y."/>
            <person name="Gulig P.A."/>
            <person name="Morrison S.S."/>
            <person name="Amaro C."/>
        </authorList>
    </citation>
    <scope>NUCLEOTIDE SEQUENCE [LARGE SCALE GENOMIC DNA]</scope>
    <source>
        <strain evidence="2 3">CECT4608</strain>
    </source>
</reference>
<evidence type="ECO:0000313" key="2">
    <source>
        <dbReference type="EMBL" id="POB44492.1"/>
    </source>
</evidence>